<proteinExistence type="predicted"/>
<dbReference type="EMBL" id="BARS01002602">
    <property type="protein sequence ID" value="GAF69909.1"/>
    <property type="molecule type" value="Genomic_DNA"/>
</dbReference>
<dbReference type="AlphaFoldDB" id="X0RM64"/>
<gene>
    <name evidence="1" type="ORF">S01H1_04981</name>
</gene>
<comment type="caution">
    <text evidence="1">The sequence shown here is derived from an EMBL/GenBank/DDBJ whole genome shotgun (WGS) entry which is preliminary data.</text>
</comment>
<feature type="non-terminal residue" evidence="1">
    <location>
        <position position="1"/>
    </location>
</feature>
<evidence type="ECO:0000313" key="1">
    <source>
        <dbReference type="EMBL" id="GAF69909.1"/>
    </source>
</evidence>
<sequence>TVKVGRIIRFKKDVIDKWLEIESGWDQEFEVLLKKSQLFGEQAGITEGSIQKAVKNVRDKEK</sequence>
<accession>X0RM64</accession>
<organism evidence="1">
    <name type="scientific">marine sediment metagenome</name>
    <dbReference type="NCBI Taxonomy" id="412755"/>
    <lineage>
        <taxon>unclassified sequences</taxon>
        <taxon>metagenomes</taxon>
        <taxon>ecological metagenomes</taxon>
    </lineage>
</organism>
<protein>
    <submittedName>
        <fullName evidence="1">Uncharacterized protein</fullName>
    </submittedName>
</protein>
<name>X0RM64_9ZZZZ</name>
<reference evidence="1" key="1">
    <citation type="journal article" date="2014" name="Front. Microbiol.">
        <title>High frequency of phylogenetically diverse reductive dehalogenase-homologous genes in deep subseafloor sedimentary metagenomes.</title>
        <authorList>
            <person name="Kawai M."/>
            <person name="Futagami T."/>
            <person name="Toyoda A."/>
            <person name="Takaki Y."/>
            <person name="Nishi S."/>
            <person name="Hori S."/>
            <person name="Arai W."/>
            <person name="Tsubouchi T."/>
            <person name="Morono Y."/>
            <person name="Uchiyama I."/>
            <person name="Ito T."/>
            <person name="Fujiyama A."/>
            <person name="Inagaki F."/>
            <person name="Takami H."/>
        </authorList>
    </citation>
    <scope>NUCLEOTIDE SEQUENCE</scope>
    <source>
        <strain evidence="1">Expedition CK06-06</strain>
    </source>
</reference>